<dbReference type="InParanoid" id="G4YKI6"/>
<gene>
    <name evidence="4" type="ORF">PHYSODRAFT_322227</name>
</gene>
<keyword evidence="2" id="KW-1133">Transmembrane helix</keyword>
<organism evidence="4 5">
    <name type="scientific">Phytophthora sojae (strain P6497)</name>
    <name type="common">Soybean stem and root rot agent</name>
    <name type="synonym">Phytophthora megasperma f. sp. glycines</name>
    <dbReference type="NCBI Taxonomy" id="1094619"/>
    <lineage>
        <taxon>Eukaryota</taxon>
        <taxon>Sar</taxon>
        <taxon>Stramenopiles</taxon>
        <taxon>Oomycota</taxon>
        <taxon>Peronosporomycetes</taxon>
        <taxon>Peronosporales</taxon>
        <taxon>Peronosporaceae</taxon>
        <taxon>Phytophthora</taxon>
    </lineage>
</organism>
<feature type="chain" id="PRO_5003471610" evidence="3">
    <location>
        <begin position="23"/>
        <end position="281"/>
    </location>
</feature>
<keyword evidence="2" id="KW-0472">Membrane</keyword>
<keyword evidence="5" id="KW-1185">Reference proteome</keyword>
<evidence type="ECO:0000313" key="4">
    <source>
        <dbReference type="EMBL" id="EGZ28566.1"/>
    </source>
</evidence>
<feature type="compositionally biased region" description="Low complexity" evidence="1">
    <location>
        <begin position="239"/>
        <end position="252"/>
    </location>
</feature>
<name>G4YKI6_PHYSP</name>
<feature type="transmembrane region" description="Helical" evidence="2">
    <location>
        <begin position="136"/>
        <end position="157"/>
    </location>
</feature>
<dbReference type="KEGG" id="psoj:PHYSODRAFT_322227"/>
<dbReference type="RefSeq" id="XP_009515841.1">
    <property type="nucleotide sequence ID" value="XM_009517546.1"/>
</dbReference>
<proteinExistence type="predicted"/>
<evidence type="ECO:0000256" key="3">
    <source>
        <dbReference type="SAM" id="SignalP"/>
    </source>
</evidence>
<evidence type="ECO:0000256" key="1">
    <source>
        <dbReference type="SAM" id="MobiDB-lite"/>
    </source>
</evidence>
<feature type="region of interest" description="Disordered" evidence="1">
    <location>
        <begin position="236"/>
        <end position="281"/>
    </location>
</feature>
<protein>
    <submittedName>
        <fullName evidence="4">Uncharacterized protein</fullName>
    </submittedName>
</protein>
<dbReference type="Proteomes" id="UP000002640">
    <property type="component" value="Unassembled WGS sequence"/>
</dbReference>
<dbReference type="AlphaFoldDB" id="G4YKI6"/>
<accession>G4YKI6</accession>
<keyword evidence="2" id="KW-0812">Transmembrane</keyword>
<evidence type="ECO:0000256" key="2">
    <source>
        <dbReference type="SAM" id="Phobius"/>
    </source>
</evidence>
<feature type="signal peptide" evidence="3">
    <location>
        <begin position="1"/>
        <end position="22"/>
    </location>
</feature>
<reference evidence="4 5" key="1">
    <citation type="journal article" date="2006" name="Science">
        <title>Phytophthora genome sequences uncover evolutionary origins and mechanisms of pathogenesis.</title>
        <authorList>
            <person name="Tyler B.M."/>
            <person name="Tripathy S."/>
            <person name="Zhang X."/>
            <person name="Dehal P."/>
            <person name="Jiang R.H."/>
            <person name="Aerts A."/>
            <person name="Arredondo F.D."/>
            <person name="Baxter L."/>
            <person name="Bensasson D."/>
            <person name="Beynon J.L."/>
            <person name="Chapman J."/>
            <person name="Damasceno C.M."/>
            <person name="Dorrance A.E."/>
            <person name="Dou D."/>
            <person name="Dickerman A.W."/>
            <person name="Dubchak I.L."/>
            <person name="Garbelotto M."/>
            <person name="Gijzen M."/>
            <person name="Gordon S.G."/>
            <person name="Govers F."/>
            <person name="Grunwald N.J."/>
            <person name="Huang W."/>
            <person name="Ivors K.L."/>
            <person name="Jones R.W."/>
            <person name="Kamoun S."/>
            <person name="Krampis K."/>
            <person name="Lamour K.H."/>
            <person name="Lee M.K."/>
            <person name="McDonald W.H."/>
            <person name="Medina M."/>
            <person name="Meijer H.J."/>
            <person name="Nordberg E.K."/>
            <person name="Maclean D.J."/>
            <person name="Ospina-Giraldo M.D."/>
            <person name="Morris P.F."/>
            <person name="Phuntumart V."/>
            <person name="Putnam N.H."/>
            <person name="Rash S."/>
            <person name="Rose J.K."/>
            <person name="Sakihama Y."/>
            <person name="Salamov A.A."/>
            <person name="Savidor A."/>
            <person name="Scheuring C.F."/>
            <person name="Smith B.M."/>
            <person name="Sobral B.W."/>
            <person name="Terry A."/>
            <person name="Torto-Alalibo T.A."/>
            <person name="Win J."/>
            <person name="Xu Z."/>
            <person name="Zhang H."/>
            <person name="Grigoriev I.V."/>
            <person name="Rokhsar D.S."/>
            <person name="Boore J.L."/>
        </authorList>
    </citation>
    <scope>NUCLEOTIDE SEQUENCE [LARGE SCALE GENOMIC DNA]</scope>
    <source>
        <strain evidence="4 5">P6497</strain>
    </source>
</reference>
<keyword evidence="3" id="KW-0732">Signal</keyword>
<dbReference type="GeneID" id="20644762"/>
<sequence>MGRIRGLCAAVFVFVALRQASAVRLGLTIPESSTCSHISSEYSACKVQSMCSLCVTTGACEFDVGSLSCVAKSTEAIANGTATTYCSTNDTACATCDVTAADPICTGEDGSCVCQSLCLVVQPIDTSNCSSTEETAIAYIGIAVGMVGIMFFAFLGVKCRRRYLQLLRQRAFESQHRRESEQLRMRQPQLALNLVGWRDTVEMNKPELHKLGACCYIIKGKTGDPTGAVTAISVDEAEPSTSMETSSTLSESAVAPSPTASDHNGECDYNAMGDSSDNKSR</sequence>
<dbReference type="EMBL" id="JH159151">
    <property type="protein sequence ID" value="EGZ28566.1"/>
    <property type="molecule type" value="Genomic_DNA"/>
</dbReference>
<evidence type="ECO:0000313" key="5">
    <source>
        <dbReference type="Proteomes" id="UP000002640"/>
    </source>
</evidence>